<proteinExistence type="predicted"/>
<evidence type="ECO:0000313" key="2">
    <source>
        <dbReference type="Proteomes" id="UP000425960"/>
    </source>
</evidence>
<accession>A0A5K7ZSK7</accession>
<organism evidence="1 2">
    <name type="scientific">Desulfosarcina ovata subsp. sediminis</name>
    <dbReference type="NCBI Taxonomy" id="885957"/>
    <lineage>
        <taxon>Bacteria</taxon>
        <taxon>Pseudomonadati</taxon>
        <taxon>Thermodesulfobacteriota</taxon>
        <taxon>Desulfobacteria</taxon>
        <taxon>Desulfobacterales</taxon>
        <taxon>Desulfosarcinaceae</taxon>
        <taxon>Desulfosarcina</taxon>
    </lineage>
</organism>
<protein>
    <submittedName>
        <fullName evidence="1">Uncharacterized protein</fullName>
    </submittedName>
</protein>
<evidence type="ECO:0000313" key="1">
    <source>
        <dbReference type="EMBL" id="BBO83190.1"/>
    </source>
</evidence>
<name>A0A5K7ZSK7_9BACT</name>
<dbReference type="KEGG" id="dov:DSCO28_37560"/>
<reference evidence="1 2" key="1">
    <citation type="submission" date="2019-11" db="EMBL/GenBank/DDBJ databases">
        <title>Comparative genomics of hydrocarbon-degrading Desulfosarcina strains.</title>
        <authorList>
            <person name="Watanabe M."/>
            <person name="Kojima H."/>
            <person name="Fukui M."/>
        </authorList>
    </citation>
    <scope>NUCLEOTIDE SEQUENCE [LARGE SCALE GENOMIC DNA]</scope>
    <source>
        <strain evidence="1 2">28bB2T</strain>
    </source>
</reference>
<dbReference type="AlphaFoldDB" id="A0A5K7ZSK7"/>
<gene>
    <name evidence="1" type="ORF">DSCO28_37560</name>
</gene>
<dbReference type="Proteomes" id="UP000425960">
    <property type="component" value="Chromosome"/>
</dbReference>
<sequence length="75" mass="8650">MKDDTRHKIEIAVNLEYSQEFADWLNKKGHVASVGRTTENFINGVCTADDNFANEIIRQLWEEFRSDGIDVSFRG</sequence>
<dbReference type="EMBL" id="AP021876">
    <property type="protein sequence ID" value="BBO83190.1"/>
    <property type="molecule type" value="Genomic_DNA"/>
</dbReference>